<dbReference type="Proteomes" id="UP000033475">
    <property type="component" value="Unassembled WGS sequence"/>
</dbReference>
<gene>
    <name evidence="1" type="ORF">RFEPED_1583</name>
</gene>
<protein>
    <submittedName>
        <fullName evidence="1">Uncharacterized protein</fullName>
    </submittedName>
</protein>
<dbReference type="AlphaFoldDB" id="A0A0F3MUS1"/>
<name>A0A0F3MUS1_RICFI</name>
<evidence type="ECO:0000313" key="2">
    <source>
        <dbReference type="Proteomes" id="UP000033475"/>
    </source>
</evidence>
<dbReference type="PATRIC" id="fig|1359196.3.peg.1534"/>
<reference evidence="1 2" key="1">
    <citation type="submission" date="2015-01" db="EMBL/GenBank/DDBJ databases">
        <title>Genome Sequencing of Rickettsiales.</title>
        <authorList>
            <person name="Daugherty S.C."/>
            <person name="Su Q."/>
            <person name="Abolude K."/>
            <person name="Beier-Sexton M."/>
            <person name="Carlyon J.A."/>
            <person name="Carter R."/>
            <person name="Day N.P."/>
            <person name="Dumler S.J."/>
            <person name="Dyachenko V."/>
            <person name="Godinez A."/>
            <person name="Kurtti T.J."/>
            <person name="Lichay M."/>
            <person name="Mullins K.E."/>
            <person name="Ott S."/>
            <person name="Pappas-Brown V."/>
            <person name="Paris D.H."/>
            <person name="Patel P."/>
            <person name="Richards A.L."/>
            <person name="Sadzewicz L."/>
            <person name="Sears K."/>
            <person name="Seidman D."/>
            <person name="Sengamalay N."/>
            <person name="Stenos J."/>
            <person name="Tallon L.J."/>
            <person name="Vincent G."/>
            <person name="Fraser C.M."/>
            <person name="Munderloh U."/>
            <person name="Dunning-Hotopp J.C."/>
        </authorList>
    </citation>
    <scope>NUCLEOTIDE SEQUENCE [LARGE SCALE GENOMIC DNA]</scope>
    <source>
        <strain evidence="1 2">Pedreira</strain>
    </source>
</reference>
<sequence length="104" mass="10648">MPEVVKTVVGTAASAIYHYPTAVMATFVTAAVVASPENAAETVKNAACTVMKAAECAYHDVAGIVNVAAGVGHFVYDNLPSYGEMDLVGSDSMEAVIPWIGAVA</sequence>
<dbReference type="EMBL" id="LANQ01000001">
    <property type="protein sequence ID" value="KJV59182.1"/>
    <property type="molecule type" value="Genomic_DNA"/>
</dbReference>
<evidence type="ECO:0000313" key="1">
    <source>
        <dbReference type="EMBL" id="KJV59182.1"/>
    </source>
</evidence>
<comment type="caution">
    <text evidence="1">The sequence shown here is derived from an EMBL/GenBank/DDBJ whole genome shotgun (WGS) entry which is preliminary data.</text>
</comment>
<proteinExistence type="predicted"/>
<accession>A0A0F3MUS1</accession>
<organism evidence="1 2">
    <name type="scientific">Rickettsia felis str. Pedreira</name>
    <dbReference type="NCBI Taxonomy" id="1359196"/>
    <lineage>
        <taxon>Bacteria</taxon>
        <taxon>Pseudomonadati</taxon>
        <taxon>Pseudomonadota</taxon>
        <taxon>Alphaproteobacteria</taxon>
        <taxon>Rickettsiales</taxon>
        <taxon>Rickettsiaceae</taxon>
        <taxon>Rickettsieae</taxon>
        <taxon>Rickettsia</taxon>
        <taxon>spotted fever group</taxon>
    </lineage>
</organism>